<dbReference type="RefSeq" id="WP_162640832.1">
    <property type="nucleotide sequence ID" value="NZ_CP048286.1"/>
</dbReference>
<dbReference type="GO" id="GO:0043565">
    <property type="term" value="F:sequence-specific DNA binding"/>
    <property type="evidence" value="ECO:0007669"/>
    <property type="project" value="InterPro"/>
</dbReference>
<dbReference type="SMART" id="SM00342">
    <property type="entry name" value="HTH_ARAC"/>
    <property type="match status" value="1"/>
</dbReference>
<keyword evidence="2" id="KW-0238">DNA-binding</keyword>
<dbReference type="InterPro" id="IPR046532">
    <property type="entry name" value="DUF6597"/>
</dbReference>
<feature type="domain" description="HTH araC/xylS-type" evidence="4">
    <location>
        <begin position="169"/>
        <end position="270"/>
    </location>
</feature>
<protein>
    <submittedName>
        <fullName evidence="5">Helix-turn-helix transcriptional regulator</fullName>
    </submittedName>
</protein>
<dbReference type="Proteomes" id="UP000479114">
    <property type="component" value="Chromosome"/>
</dbReference>
<dbReference type="InterPro" id="IPR050204">
    <property type="entry name" value="AraC_XylS_family_regulators"/>
</dbReference>
<evidence type="ECO:0000256" key="2">
    <source>
        <dbReference type="ARBA" id="ARBA00023125"/>
    </source>
</evidence>
<dbReference type="KEGG" id="prz:GZH47_15230"/>
<reference evidence="5 6" key="1">
    <citation type="submission" date="2020-02" db="EMBL/GenBank/DDBJ databases">
        <title>Paenibacillus sp. nov., isolated from rhizosphere soil of tomato.</title>
        <authorList>
            <person name="Weon H.-Y."/>
            <person name="Lee S.A."/>
        </authorList>
    </citation>
    <scope>NUCLEOTIDE SEQUENCE [LARGE SCALE GENOMIC DNA]</scope>
    <source>
        <strain evidence="5 6">14171R-81</strain>
    </source>
</reference>
<dbReference type="PANTHER" id="PTHR46796">
    <property type="entry name" value="HTH-TYPE TRANSCRIPTIONAL ACTIVATOR RHAS-RELATED"/>
    <property type="match status" value="1"/>
</dbReference>
<evidence type="ECO:0000259" key="4">
    <source>
        <dbReference type="PROSITE" id="PS01124"/>
    </source>
</evidence>
<dbReference type="Pfam" id="PF20240">
    <property type="entry name" value="DUF6597"/>
    <property type="match status" value="1"/>
</dbReference>
<evidence type="ECO:0000256" key="1">
    <source>
        <dbReference type="ARBA" id="ARBA00023015"/>
    </source>
</evidence>
<gene>
    <name evidence="5" type="ORF">GZH47_15230</name>
</gene>
<keyword evidence="6" id="KW-1185">Reference proteome</keyword>
<evidence type="ECO:0000256" key="3">
    <source>
        <dbReference type="ARBA" id="ARBA00023163"/>
    </source>
</evidence>
<accession>A0A6C0P0M8</accession>
<evidence type="ECO:0000313" key="5">
    <source>
        <dbReference type="EMBL" id="QHW32028.1"/>
    </source>
</evidence>
<dbReference type="InterPro" id="IPR009057">
    <property type="entry name" value="Homeodomain-like_sf"/>
</dbReference>
<dbReference type="EMBL" id="CP048286">
    <property type="protein sequence ID" value="QHW32028.1"/>
    <property type="molecule type" value="Genomic_DNA"/>
</dbReference>
<proteinExistence type="predicted"/>
<dbReference type="Gene3D" id="1.10.10.60">
    <property type="entry name" value="Homeodomain-like"/>
    <property type="match status" value="1"/>
</dbReference>
<organism evidence="5 6">
    <name type="scientific">Paenibacillus rhizovicinus</name>
    <dbReference type="NCBI Taxonomy" id="2704463"/>
    <lineage>
        <taxon>Bacteria</taxon>
        <taxon>Bacillati</taxon>
        <taxon>Bacillota</taxon>
        <taxon>Bacilli</taxon>
        <taxon>Bacillales</taxon>
        <taxon>Paenibacillaceae</taxon>
        <taxon>Paenibacillus</taxon>
    </lineage>
</organism>
<name>A0A6C0P0M8_9BACL</name>
<dbReference type="SUPFAM" id="SSF46689">
    <property type="entry name" value="Homeodomain-like"/>
    <property type="match status" value="1"/>
</dbReference>
<evidence type="ECO:0000313" key="6">
    <source>
        <dbReference type="Proteomes" id="UP000479114"/>
    </source>
</evidence>
<sequence length="274" mass="31448">MNENAIPPSDRGILKAEAARQHFTLQRFEPSPDLAPYIERYWTVRWDLTGQAPYSQVILSYPNLNISFERDHKGPFAGVYGIPQRTYTRHLQDEGEVLGIKFRPGGFYPFWKQPAVLLTGKTIALAAIFGEHARETETQLFNEGTDEGKIRLAEAFLRSRMPEQDEGAALAGDIVQHVIDHREVTKVEELADRFGLNKRSLQRLFSRYVGVSPKWTIQRFRMQEAAELIEKQGVPDWISLSQDLGFYDQAHFIKCFKAMIGRSPEEYSRELGRS</sequence>
<dbReference type="PROSITE" id="PS01124">
    <property type="entry name" value="HTH_ARAC_FAMILY_2"/>
    <property type="match status" value="1"/>
</dbReference>
<keyword evidence="1" id="KW-0805">Transcription regulation</keyword>
<dbReference type="InterPro" id="IPR018060">
    <property type="entry name" value="HTH_AraC"/>
</dbReference>
<dbReference type="GO" id="GO:0003700">
    <property type="term" value="F:DNA-binding transcription factor activity"/>
    <property type="evidence" value="ECO:0007669"/>
    <property type="project" value="InterPro"/>
</dbReference>
<dbReference type="Pfam" id="PF12833">
    <property type="entry name" value="HTH_18"/>
    <property type="match status" value="1"/>
</dbReference>
<keyword evidence="3" id="KW-0804">Transcription</keyword>
<dbReference type="PANTHER" id="PTHR46796:SF13">
    <property type="entry name" value="HTH-TYPE TRANSCRIPTIONAL ACTIVATOR RHAS"/>
    <property type="match status" value="1"/>
</dbReference>
<dbReference type="AlphaFoldDB" id="A0A6C0P0M8"/>